<dbReference type="EMBL" id="LSRX01000568">
    <property type="protein sequence ID" value="OLP93810.1"/>
    <property type="molecule type" value="Genomic_DNA"/>
</dbReference>
<comment type="caution">
    <text evidence="1">The sequence shown here is derived from an EMBL/GenBank/DDBJ whole genome shotgun (WGS) entry which is preliminary data.</text>
</comment>
<organism evidence="1 2">
    <name type="scientific">Symbiodinium microadriaticum</name>
    <name type="common">Dinoflagellate</name>
    <name type="synonym">Zooxanthella microadriatica</name>
    <dbReference type="NCBI Taxonomy" id="2951"/>
    <lineage>
        <taxon>Eukaryota</taxon>
        <taxon>Sar</taxon>
        <taxon>Alveolata</taxon>
        <taxon>Dinophyceae</taxon>
        <taxon>Suessiales</taxon>
        <taxon>Symbiodiniaceae</taxon>
        <taxon>Symbiodinium</taxon>
    </lineage>
</organism>
<dbReference type="AlphaFoldDB" id="A0A1Q9DFC9"/>
<protein>
    <submittedName>
        <fullName evidence="1">Uncharacterized protein</fullName>
    </submittedName>
</protein>
<name>A0A1Q9DFC9_SYMMI</name>
<proteinExistence type="predicted"/>
<sequence>MILLANLVQGTSDGSGVLHEHIVSDAIHAFIFSCFLLRMLLLRHSLLLILETALLTFSTAAAVPLPAAAPTVATKAFPPTPSPAAPMLWQIATVLPVATQPDAAALDIIAAAVLPAAIPAVVNPRDVTMTGAATTANAAPPPAAAVFFRIDLTPMPAAATDFCLMPWPFWEP</sequence>
<reference evidence="1 2" key="1">
    <citation type="submission" date="2016-02" db="EMBL/GenBank/DDBJ databases">
        <title>Genome analysis of coral dinoflagellate symbionts highlights evolutionary adaptations to a symbiotic lifestyle.</title>
        <authorList>
            <person name="Aranda M."/>
            <person name="Li Y."/>
            <person name="Liew Y.J."/>
            <person name="Baumgarten S."/>
            <person name="Simakov O."/>
            <person name="Wilson M."/>
            <person name="Piel J."/>
            <person name="Ashoor H."/>
            <person name="Bougouffa S."/>
            <person name="Bajic V.B."/>
            <person name="Ryu T."/>
            <person name="Ravasi T."/>
            <person name="Bayer T."/>
            <person name="Micklem G."/>
            <person name="Kim H."/>
            <person name="Bhak J."/>
            <person name="Lajeunesse T.C."/>
            <person name="Voolstra C.R."/>
        </authorList>
    </citation>
    <scope>NUCLEOTIDE SEQUENCE [LARGE SCALE GENOMIC DNA]</scope>
    <source>
        <strain evidence="1 2">CCMP2467</strain>
    </source>
</reference>
<evidence type="ECO:0000313" key="1">
    <source>
        <dbReference type="EMBL" id="OLP93810.1"/>
    </source>
</evidence>
<accession>A0A1Q9DFC9</accession>
<evidence type="ECO:0000313" key="2">
    <source>
        <dbReference type="Proteomes" id="UP000186817"/>
    </source>
</evidence>
<dbReference type="Proteomes" id="UP000186817">
    <property type="component" value="Unassembled WGS sequence"/>
</dbReference>
<gene>
    <name evidence="1" type="ORF">AK812_SmicGene49101</name>
</gene>
<keyword evidence="2" id="KW-1185">Reference proteome</keyword>